<dbReference type="EMBL" id="FQZK01000009">
    <property type="protein sequence ID" value="SHJ77514.1"/>
    <property type="molecule type" value="Genomic_DNA"/>
</dbReference>
<feature type="compositionally biased region" description="Pro residues" evidence="2">
    <location>
        <begin position="8"/>
        <end position="21"/>
    </location>
</feature>
<reference evidence="3 4" key="1">
    <citation type="submission" date="2016-11" db="EMBL/GenBank/DDBJ databases">
        <authorList>
            <person name="Jaros S."/>
            <person name="Januszkiewicz K."/>
            <person name="Wedrychowicz H."/>
        </authorList>
    </citation>
    <scope>NUCLEOTIDE SEQUENCE [LARGE SCALE GENOMIC DNA]</scope>
    <source>
        <strain evidence="3 4">CGMCC 4.5723</strain>
    </source>
</reference>
<evidence type="ECO:0000256" key="1">
    <source>
        <dbReference type="ARBA" id="ARBA00010617"/>
    </source>
</evidence>
<dbReference type="AlphaFoldDB" id="A0A1M6M229"/>
<evidence type="ECO:0000256" key="2">
    <source>
        <dbReference type="SAM" id="MobiDB-lite"/>
    </source>
</evidence>
<organism evidence="3 4">
    <name type="scientific">Nocardiopsis flavescens</name>
    <dbReference type="NCBI Taxonomy" id="758803"/>
    <lineage>
        <taxon>Bacteria</taxon>
        <taxon>Bacillati</taxon>
        <taxon>Actinomycetota</taxon>
        <taxon>Actinomycetes</taxon>
        <taxon>Streptosporangiales</taxon>
        <taxon>Nocardiopsidaceae</taxon>
        <taxon>Nocardiopsis</taxon>
    </lineage>
</organism>
<feature type="compositionally biased region" description="Low complexity" evidence="2">
    <location>
        <begin position="424"/>
        <end position="441"/>
    </location>
</feature>
<keyword evidence="4" id="KW-1185">Reference proteome</keyword>
<dbReference type="STRING" id="758803.SAMN05421803_109152"/>
<gene>
    <name evidence="3" type="ORF">SAMN05421803_109152</name>
</gene>
<dbReference type="Gene3D" id="1.10.630.10">
    <property type="entry name" value="Cytochrome P450"/>
    <property type="match status" value="1"/>
</dbReference>
<dbReference type="PANTHER" id="PTHR46696:SF1">
    <property type="entry name" value="CYTOCHROME P450 YJIB-RELATED"/>
    <property type="match status" value="1"/>
</dbReference>
<dbReference type="RefSeq" id="WP_073380211.1">
    <property type="nucleotide sequence ID" value="NZ_FQZK01000009.1"/>
</dbReference>
<dbReference type="GO" id="GO:0004497">
    <property type="term" value="F:monooxygenase activity"/>
    <property type="evidence" value="ECO:0007669"/>
    <property type="project" value="InterPro"/>
</dbReference>
<protein>
    <submittedName>
        <fullName evidence="3">Cytochrome P450</fullName>
    </submittedName>
</protein>
<accession>A0A1M6M229</accession>
<dbReference type="SUPFAM" id="SSF48264">
    <property type="entry name" value="Cytochrome P450"/>
    <property type="match status" value="1"/>
</dbReference>
<evidence type="ECO:0000313" key="3">
    <source>
        <dbReference type="EMBL" id="SHJ77514.1"/>
    </source>
</evidence>
<comment type="similarity">
    <text evidence="1">Belongs to the cytochrome P450 family.</text>
</comment>
<dbReference type="GO" id="GO:0016705">
    <property type="term" value="F:oxidoreductase activity, acting on paired donors, with incorporation or reduction of molecular oxygen"/>
    <property type="evidence" value="ECO:0007669"/>
    <property type="project" value="InterPro"/>
</dbReference>
<sequence length="463" mass="50700">MTTRSSDGPPPCGRPPGPPRFYGPTPDTGRDSLWDELRERHGPVAPVELEPGIRAWLLLGYHENLTVLQNPHLFSRDTRRWREVVEGRVDPSSARPALSWRPNVLYADGAEHTRLRAPVVSALSRVDMAATARDVRRIADDLIDTFIADGEADLIKDFADPLPVLVLNRLYGLPDGYGHMLGDLTGIIFGDDARRGEEAVIRIHQYFAGLVARKRRTPGNDLASWMLEHANGLSDHEVAHQAALMNSAGHQPTTHLIGNTMRTLLTDERIRAAHADARLTIRELLDHVMWTDTPFQVLPARFALQDVRIGGTEIRAGDALLIGFDPAHRDPAVQRGREDTGVVSGARAHLMFGAGPHACPSRELARLVAATGVTALHERLAGLRPAVDPERLRRVPSPFVRGLSALPVVFAPGEPRPRPPAAPDPYAADPSAADGSPGSGEEPPDRAEDLLGRLFTWWRSLRG</sequence>
<dbReference type="GO" id="GO:0005506">
    <property type="term" value="F:iron ion binding"/>
    <property type="evidence" value="ECO:0007669"/>
    <property type="project" value="InterPro"/>
</dbReference>
<dbReference type="InterPro" id="IPR002397">
    <property type="entry name" value="Cyt_P450_B"/>
</dbReference>
<dbReference type="GO" id="GO:0020037">
    <property type="term" value="F:heme binding"/>
    <property type="evidence" value="ECO:0007669"/>
    <property type="project" value="InterPro"/>
</dbReference>
<dbReference type="PANTHER" id="PTHR46696">
    <property type="entry name" value="P450, PUTATIVE (EUROFUNG)-RELATED"/>
    <property type="match status" value="1"/>
</dbReference>
<dbReference type="Proteomes" id="UP000184452">
    <property type="component" value="Unassembled WGS sequence"/>
</dbReference>
<feature type="region of interest" description="Disordered" evidence="2">
    <location>
        <begin position="411"/>
        <end position="448"/>
    </location>
</feature>
<feature type="region of interest" description="Disordered" evidence="2">
    <location>
        <begin position="1"/>
        <end position="31"/>
    </location>
</feature>
<proteinExistence type="inferred from homology"/>
<dbReference type="OrthoDB" id="4133219at2"/>
<evidence type="ECO:0000313" key="4">
    <source>
        <dbReference type="Proteomes" id="UP000184452"/>
    </source>
</evidence>
<dbReference type="PRINTS" id="PR00359">
    <property type="entry name" value="BP450"/>
</dbReference>
<name>A0A1M6M229_9ACTN</name>
<dbReference type="InterPro" id="IPR036396">
    <property type="entry name" value="Cyt_P450_sf"/>
</dbReference>